<dbReference type="OrthoDB" id="205627at2157"/>
<comment type="caution">
    <text evidence="1">The sequence shown here is derived from an EMBL/GenBank/DDBJ whole genome shotgun (WGS) entry which is preliminary data.</text>
</comment>
<dbReference type="AlphaFoldDB" id="A0A6B0VLY7"/>
<name>A0A6B0VLY7_9EURY</name>
<sequence>MDATKAVNSFIELCEFIPTKDTALDEPIVTTFPSTIHERDWTIVLNGDPTEEYAVEDVPASGATVTVRPTQALIFLGEQHAGIIGAGAGKFHEDEFESLESSVKEAFFNDFEEVFM</sequence>
<reference evidence="1 2" key="1">
    <citation type="submission" date="2020-01" db="EMBL/GenBank/DDBJ databases">
        <title>Natronorubrum sp. JWXQ-INN 674 isolated from Inner Mongolia Autonomous Region of China.</title>
        <authorList>
            <person name="Xue Q."/>
        </authorList>
    </citation>
    <scope>NUCLEOTIDE SEQUENCE [LARGE SCALE GENOMIC DNA]</scope>
    <source>
        <strain evidence="1 2">JWXQ-INN-674</strain>
    </source>
</reference>
<gene>
    <name evidence="1" type="ORF">GS429_05820</name>
</gene>
<keyword evidence="2" id="KW-1185">Reference proteome</keyword>
<accession>A0A6B0VLY7</accession>
<protein>
    <submittedName>
        <fullName evidence="1">Uncharacterized protein</fullName>
    </submittedName>
</protein>
<evidence type="ECO:0000313" key="1">
    <source>
        <dbReference type="EMBL" id="MXV61589.1"/>
    </source>
</evidence>
<organism evidence="1 2">
    <name type="scientific">Natronorubrum halalkaliphilum</name>
    <dbReference type="NCBI Taxonomy" id="2691917"/>
    <lineage>
        <taxon>Archaea</taxon>
        <taxon>Methanobacteriati</taxon>
        <taxon>Methanobacteriota</taxon>
        <taxon>Stenosarchaea group</taxon>
        <taxon>Halobacteria</taxon>
        <taxon>Halobacteriales</taxon>
        <taxon>Natrialbaceae</taxon>
        <taxon>Natronorubrum</taxon>
    </lineage>
</organism>
<dbReference type="RefSeq" id="WP_160063617.1">
    <property type="nucleotide sequence ID" value="NZ_WUYX01000022.1"/>
</dbReference>
<dbReference type="EMBL" id="WUYX01000022">
    <property type="protein sequence ID" value="MXV61589.1"/>
    <property type="molecule type" value="Genomic_DNA"/>
</dbReference>
<proteinExistence type="predicted"/>
<dbReference type="Proteomes" id="UP000434101">
    <property type="component" value="Unassembled WGS sequence"/>
</dbReference>
<evidence type="ECO:0000313" key="2">
    <source>
        <dbReference type="Proteomes" id="UP000434101"/>
    </source>
</evidence>